<dbReference type="VEuPathDB" id="TriTrypDB:BSAL_02885"/>
<proteinExistence type="inferred from homology"/>
<dbReference type="PANTHER" id="PTHR47972:SF28">
    <property type="entry name" value="KINESIN-LIKE PROTEIN KLP-3"/>
    <property type="match status" value="1"/>
</dbReference>
<evidence type="ECO:0000256" key="5">
    <source>
        <dbReference type="SAM" id="MobiDB-lite"/>
    </source>
</evidence>
<dbReference type="PANTHER" id="PTHR47972">
    <property type="entry name" value="KINESIN-LIKE PROTEIN KLP-3"/>
    <property type="match status" value="1"/>
</dbReference>
<dbReference type="Gene3D" id="3.40.850.10">
    <property type="entry name" value="Kinesin motor domain"/>
    <property type="match status" value="1"/>
</dbReference>
<dbReference type="InterPro" id="IPR001752">
    <property type="entry name" value="Kinesin_motor_dom"/>
</dbReference>
<dbReference type="EMBL" id="CYKH01002103">
    <property type="protein sequence ID" value="CUG92982.1"/>
    <property type="molecule type" value="Genomic_DNA"/>
</dbReference>
<dbReference type="SMART" id="SM00129">
    <property type="entry name" value="KISc"/>
    <property type="match status" value="1"/>
</dbReference>
<protein>
    <recommendedName>
        <fullName evidence="4">Kinesin-like protein</fullName>
    </recommendedName>
</protein>
<keyword evidence="1 3" id="KW-0547">Nucleotide-binding</keyword>
<dbReference type="GO" id="GO:0005874">
    <property type="term" value="C:microtubule"/>
    <property type="evidence" value="ECO:0007669"/>
    <property type="project" value="UniProtKB-KW"/>
</dbReference>
<dbReference type="GO" id="GO:0003777">
    <property type="term" value="F:microtubule motor activity"/>
    <property type="evidence" value="ECO:0007669"/>
    <property type="project" value="InterPro"/>
</dbReference>
<dbReference type="GO" id="GO:0005524">
    <property type="term" value="F:ATP binding"/>
    <property type="evidence" value="ECO:0007669"/>
    <property type="project" value="UniProtKB-UniRule"/>
</dbReference>
<dbReference type="InterPro" id="IPR027417">
    <property type="entry name" value="P-loop_NTPase"/>
</dbReference>
<dbReference type="SUPFAM" id="SSF52540">
    <property type="entry name" value="P-loop containing nucleoside triphosphate hydrolases"/>
    <property type="match status" value="1"/>
</dbReference>
<keyword evidence="2 3" id="KW-0067">ATP-binding</keyword>
<dbReference type="Pfam" id="PF00225">
    <property type="entry name" value="Kinesin"/>
    <property type="match status" value="1"/>
</dbReference>
<evidence type="ECO:0000256" key="1">
    <source>
        <dbReference type="ARBA" id="ARBA00022741"/>
    </source>
</evidence>
<feature type="region of interest" description="Disordered" evidence="5">
    <location>
        <begin position="858"/>
        <end position="917"/>
    </location>
</feature>
<dbReference type="GO" id="GO:0008017">
    <property type="term" value="F:microtubule binding"/>
    <property type="evidence" value="ECO:0007669"/>
    <property type="project" value="InterPro"/>
</dbReference>
<dbReference type="InterPro" id="IPR036961">
    <property type="entry name" value="Kinesin_motor_dom_sf"/>
</dbReference>
<reference evidence="8" key="1">
    <citation type="submission" date="2015-09" db="EMBL/GenBank/DDBJ databases">
        <authorList>
            <consortium name="Pathogen Informatics"/>
        </authorList>
    </citation>
    <scope>NUCLEOTIDE SEQUENCE [LARGE SCALE GENOMIC DNA]</scope>
    <source>
        <strain evidence="8">Lake Konstanz</strain>
    </source>
</reference>
<evidence type="ECO:0000313" key="7">
    <source>
        <dbReference type="EMBL" id="CUG92982.1"/>
    </source>
</evidence>
<feature type="region of interest" description="Disordered" evidence="5">
    <location>
        <begin position="457"/>
        <end position="480"/>
    </location>
</feature>
<feature type="region of interest" description="Disordered" evidence="5">
    <location>
        <begin position="148"/>
        <end position="189"/>
    </location>
</feature>
<dbReference type="OrthoDB" id="3176171at2759"/>
<evidence type="ECO:0000256" key="2">
    <source>
        <dbReference type="ARBA" id="ARBA00022840"/>
    </source>
</evidence>
<evidence type="ECO:0000259" key="6">
    <source>
        <dbReference type="PROSITE" id="PS50067"/>
    </source>
</evidence>
<keyword evidence="4" id="KW-0493">Microtubule</keyword>
<keyword evidence="3 4" id="KW-0505">Motor protein</keyword>
<organism evidence="7 8">
    <name type="scientific">Bodo saltans</name>
    <name type="common">Flagellated protozoan</name>
    <dbReference type="NCBI Taxonomy" id="75058"/>
    <lineage>
        <taxon>Eukaryota</taxon>
        <taxon>Discoba</taxon>
        <taxon>Euglenozoa</taxon>
        <taxon>Kinetoplastea</taxon>
        <taxon>Metakinetoplastina</taxon>
        <taxon>Eubodonida</taxon>
        <taxon>Bodonidae</taxon>
        <taxon>Bodo</taxon>
    </lineage>
</organism>
<dbReference type="Proteomes" id="UP000051952">
    <property type="component" value="Unassembled WGS sequence"/>
</dbReference>
<feature type="compositionally biased region" description="Polar residues" evidence="5">
    <location>
        <begin position="205"/>
        <end position="224"/>
    </location>
</feature>
<evidence type="ECO:0000313" key="8">
    <source>
        <dbReference type="Proteomes" id="UP000051952"/>
    </source>
</evidence>
<sequence length="917" mass="100620">MFDAQQPFSACQFFVEDVVASKRYVVTLRPEDMPRVRCRTIRRHLAQSAGFPYLAHEFDLYCDASSSRSLDEDATGASMGLRSGTVLLLQQKKLNAAATNRARESASPKLAAVRTSSCEPDYAADEDGEWMSGLSERQRKLQAQLLHEFRRSSDSPSPPPQIQQPLFPATRSYTDTDTDDTPSTYVVGKGWVGDSTVLTSTLVPSRSASQNVHSASQNNSLSQPHHQHNFTPPPSRRSESLRYEMTPDVDLPTLESPQLVGTSQESLHGTPPVAAHHLQGQPKNVLPPMQAEAPLPAASSHEFKRLVSNQKEGKCRDEGEEFDTLYRQIESLTQRVQSLTSANAAAQQEIFSLHDDLSASSALLESETNRANTLHDAAVQELRQQLGFKFVKSQADFDVIVRNFAKKKELEAKCARATESQKELMTMLQAEQAKRRALQSFVEDVKGNIRVVIRIRPSPPLGTRGGGHSHDDPTIMSHPPNDAVLIADTAKGLLTVQSVTNGTKAFEFYKVLGGHATQHDVFAEVAPLVQSAVDGHNVCVFAYGQTGSGKTFTMLGNSPAHHHQHDAEGKLPFTSQKEGIIPRAVADLFRLVHERIDSESCIMCSLVELYNEQLFDMLAQESNEKLEVRPLHSLAASMHQVRTVEEALHLLAVGGSTRRIHETKLNMHSSRSHLVFSMHIAMRNSNRPDGPIQESKMTFVDLAGSERVAHTQSVGDRLKEAQYINKSLSALGDVIASLSSQEHHHVQQQQHHVPYRNSKLTLLLQDCIGGHSKTMLLACIAPTSVRNTFAESTRELHNDEHVGNNNCTTVVQLTNLQETISTLQFAARVRLVRNGLVSKTSSMKYVASAAAAHATSSLSHSSLPMSNNMTNQLSGIPSKSAASLPDGQPAGGGLKAASVNQPRSHSKTPKRSIPMKF</sequence>
<feature type="region of interest" description="Disordered" evidence="5">
    <location>
        <begin position="205"/>
        <end position="239"/>
    </location>
</feature>
<feature type="binding site" evidence="3">
    <location>
        <begin position="544"/>
        <end position="551"/>
    </location>
    <ligand>
        <name>ATP</name>
        <dbReference type="ChEBI" id="CHEBI:30616"/>
    </ligand>
</feature>
<name>A0A0S4JQF7_BODSA</name>
<dbReference type="InterPro" id="IPR027640">
    <property type="entry name" value="Kinesin-like_fam"/>
</dbReference>
<feature type="region of interest" description="Disordered" evidence="5">
    <location>
        <begin position="260"/>
        <end position="301"/>
    </location>
</feature>
<feature type="compositionally biased region" description="Polar residues" evidence="5">
    <location>
        <begin position="864"/>
        <end position="881"/>
    </location>
</feature>
<comment type="similarity">
    <text evidence="3 4">Belongs to the TRAFAC class myosin-kinesin ATPase superfamily. Kinesin family.</text>
</comment>
<keyword evidence="8" id="KW-1185">Reference proteome</keyword>
<dbReference type="PROSITE" id="PS00411">
    <property type="entry name" value="KINESIN_MOTOR_1"/>
    <property type="match status" value="1"/>
</dbReference>
<dbReference type="InterPro" id="IPR019821">
    <property type="entry name" value="Kinesin_motor_CS"/>
</dbReference>
<accession>A0A0S4JQF7</accession>
<feature type="domain" description="Kinesin motor" evidence="6">
    <location>
        <begin position="448"/>
        <end position="832"/>
    </location>
</feature>
<dbReference type="GO" id="GO:0007018">
    <property type="term" value="P:microtubule-based movement"/>
    <property type="evidence" value="ECO:0007669"/>
    <property type="project" value="InterPro"/>
</dbReference>
<dbReference type="PROSITE" id="PS50067">
    <property type="entry name" value="KINESIN_MOTOR_2"/>
    <property type="match status" value="1"/>
</dbReference>
<dbReference type="PRINTS" id="PR00380">
    <property type="entry name" value="KINESINHEAVY"/>
</dbReference>
<evidence type="ECO:0000256" key="3">
    <source>
        <dbReference type="PROSITE-ProRule" id="PRU00283"/>
    </source>
</evidence>
<gene>
    <name evidence="7" type="ORF">BSAL_02885</name>
</gene>
<dbReference type="AlphaFoldDB" id="A0A0S4JQF7"/>
<evidence type="ECO:0000256" key="4">
    <source>
        <dbReference type="RuleBase" id="RU000394"/>
    </source>
</evidence>